<reference evidence="2" key="1">
    <citation type="submission" date="2018-01" db="EMBL/GenBank/DDBJ databases">
        <title>Comparative genomics of Mycobacterium mucogenicum and Mycobacterium neoaurum clade members emphasizing tRNA and non-coding RNA.</title>
        <authorList>
            <person name="Behra P.R.K."/>
            <person name="Pettersson B.M.F."/>
            <person name="Das S."/>
            <person name="Dasgupta S."/>
            <person name="Kirsebom L.A."/>
        </authorList>
    </citation>
    <scope>NUCLEOTIDE SEQUENCE</scope>
    <source>
        <strain evidence="2">DSM 44124</strain>
    </source>
</reference>
<evidence type="ECO:0000313" key="2">
    <source>
        <dbReference type="EMBL" id="TLH52637.1"/>
    </source>
</evidence>
<feature type="chain" id="PRO_5034472694" description="Secreted protein" evidence="1">
    <location>
        <begin position="36"/>
        <end position="150"/>
    </location>
</feature>
<comment type="caution">
    <text evidence="2">The sequence shown here is derived from an EMBL/GenBank/DDBJ whole genome shotgun (WGS) entry which is preliminary data.</text>
</comment>
<dbReference type="AlphaFoldDB" id="A0A8H2PGX2"/>
<evidence type="ECO:0008006" key="3">
    <source>
        <dbReference type="Google" id="ProtNLM"/>
    </source>
</evidence>
<evidence type="ECO:0000256" key="1">
    <source>
        <dbReference type="SAM" id="SignalP"/>
    </source>
</evidence>
<keyword evidence="1" id="KW-0732">Signal</keyword>
<protein>
    <recommendedName>
        <fullName evidence="3">Secreted protein</fullName>
    </recommendedName>
</protein>
<accession>A0A8H2PGX2</accession>
<dbReference type="EMBL" id="POTL01000001">
    <property type="protein sequence ID" value="TLH52637.1"/>
    <property type="molecule type" value="Genomic_DNA"/>
</dbReference>
<sequence length="150" mass="15920">MRHSEKGQSTTMMKLALIATTAVAATIGLAATAHADDTYDFRSPSGNVGCKMSAGGAMCEIKDYTWFIARPAGYTMGGKGNRFILDVGRAPIGGDWHSDHEFPDGAPTLGYGQKRVVGSITCDSEPTGVTCSDSTTAHFFRVSRDSYELG</sequence>
<organism evidence="2">
    <name type="scientific">Mycolicibacterium mucogenicum DSM 44124</name>
    <dbReference type="NCBI Taxonomy" id="1226753"/>
    <lineage>
        <taxon>Bacteria</taxon>
        <taxon>Bacillati</taxon>
        <taxon>Actinomycetota</taxon>
        <taxon>Actinomycetes</taxon>
        <taxon>Mycobacteriales</taxon>
        <taxon>Mycobacteriaceae</taxon>
        <taxon>Mycolicibacterium</taxon>
    </lineage>
</organism>
<name>A0A8H2PGX2_MYCMU</name>
<gene>
    <name evidence="2" type="ORF">C1S78_09930</name>
</gene>
<proteinExistence type="predicted"/>
<feature type="signal peptide" evidence="1">
    <location>
        <begin position="1"/>
        <end position="35"/>
    </location>
</feature>